<dbReference type="EMBL" id="JBHFFA010000005">
    <property type="protein sequence ID" value="KAL2623775.1"/>
    <property type="molecule type" value="Genomic_DNA"/>
</dbReference>
<evidence type="ECO:0000313" key="1">
    <source>
        <dbReference type="EMBL" id="KAL2623775.1"/>
    </source>
</evidence>
<proteinExistence type="predicted"/>
<name>A0ABD1YAQ9_9MARC</name>
<evidence type="ECO:0000313" key="2">
    <source>
        <dbReference type="Proteomes" id="UP001605036"/>
    </source>
</evidence>
<accession>A0ABD1YAQ9</accession>
<reference evidence="1 2" key="1">
    <citation type="submission" date="2024-09" db="EMBL/GenBank/DDBJ databases">
        <title>Chromosome-scale assembly of Riccia fluitans.</title>
        <authorList>
            <person name="Paukszto L."/>
            <person name="Sawicki J."/>
            <person name="Karawczyk K."/>
            <person name="Piernik-Szablinska J."/>
            <person name="Szczecinska M."/>
            <person name="Mazdziarz M."/>
        </authorList>
    </citation>
    <scope>NUCLEOTIDE SEQUENCE [LARGE SCALE GENOMIC DNA]</scope>
    <source>
        <strain evidence="1">Rf_01</strain>
        <tissue evidence="1">Aerial parts of the thallus</tissue>
    </source>
</reference>
<sequence>MEASAGHPRRRACHVFAPTDLALPSLAKSLPMRATFLPHRHVDFGRLRLHQRTVLSDPGLRKISPPLAKWLPRALSFFDASPMEANGSLPLAMALRSHWRMEITASPVEAKCLLATTRGP</sequence>
<organism evidence="1 2">
    <name type="scientific">Riccia fluitans</name>
    <dbReference type="NCBI Taxonomy" id="41844"/>
    <lineage>
        <taxon>Eukaryota</taxon>
        <taxon>Viridiplantae</taxon>
        <taxon>Streptophyta</taxon>
        <taxon>Embryophyta</taxon>
        <taxon>Marchantiophyta</taxon>
        <taxon>Marchantiopsida</taxon>
        <taxon>Marchantiidae</taxon>
        <taxon>Marchantiales</taxon>
        <taxon>Ricciaceae</taxon>
        <taxon>Riccia</taxon>
    </lineage>
</organism>
<protein>
    <submittedName>
        <fullName evidence="1">Uncharacterized protein</fullName>
    </submittedName>
</protein>
<dbReference type="AlphaFoldDB" id="A0ABD1YAQ9"/>
<keyword evidence="2" id="KW-1185">Reference proteome</keyword>
<comment type="caution">
    <text evidence="1">The sequence shown here is derived from an EMBL/GenBank/DDBJ whole genome shotgun (WGS) entry which is preliminary data.</text>
</comment>
<gene>
    <name evidence="1" type="ORF">R1flu_008020</name>
</gene>
<dbReference type="Proteomes" id="UP001605036">
    <property type="component" value="Unassembled WGS sequence"/>
</dbReference>